<dbReference type="InterPro" id="IPR056534">
    <property type="entry name" value="Beta-prop_NWD2_C"/>
</dbReference>
<keyword evidence="3" id="KW-1185">Reference proteome</keyword>
<evidence type="ECO:0000259" key="1">
    <source>
        <dbReference type="Pfam" id="PF23586"/>
    </source>
</evidence>
<feature type="domain" description="NWD2 C-terminal beta-propeller" evidence="1">
    <location>
        <begin position="22"/>
        <end position="257"/>
    </location>
</feature>
<sequence>MAPFFKILSYRNQVIRLVPISSEPMATVCVREIPSGEMLYSFEYPVKSITGVPLSTCCNDIGQPTSDNTRRRQNQQRLHLSIQCRNRQSGTSDYAKGLWSQGLLKEITGLVAMPHKGHLIAVLTTDKGAVVDIRTKKHLRTVPKWGGSVTKDGKYGLFAPQRGGLELIELKKGQTVQTFIPKVAEGVFTIICLFNKTDEYVLYYHSGKKTLRVFRTSDAEMIANYRVQAELTSVESTPDGKALVLGTIDGCVSVLAILDTSKNNMHQYLSEMPSRDKEWKKKMSKLKAHTRFKAVGSIAKLSTMFSNDNTSVTSNETNEPAEN</sequence>
<name>A0ABQ9JXA9_9CUCU</name>
<protein>
    <recommendedName>
        <fullName evidence="1">NWD2 C-terminal beta-propeller domain-containing protein</fullName>
    </recommendedName>
</protein>
<organism evidence="2 3">
    <name type="scientific">Molorchus minor</name>
    <dbReference type="NCBI Taxonomy" id="1323400"/>
    <lineage>
        <taxon>Eukaryota</taxon>
        <taxon>Metazoa</taxon>
        <taxon>Ecdysozoa</taxon>
        <taxon>Arthropoda</taxon>
        <taxon>Hexapoda</taxon>
        <taxon>Insecta</taxon>
        <taxon>Pterygota</taxon>
        <taxon>Neoptera</taxon>
        <taxon>Endopterygota</taxon>
        <taxon>Coleoptera</taxon>
        <taxon>Polyphaga</taxon>
        <taxon>Cucujiformia</taxon>
        <taxon>Chrysomeloidea</taxon>
        <taxon>Cerambycidae</taxon>
        <taxon>Lamiinae</taxon>
        <taxon>Monochamini</taxon>
        <taxon>Molorchus</taxon>
    </lineage>
</organism>
<evidence type="ECO:0000313" key="3">
    <source>
        <dbReference type="Proteomes" id="UP001162164"/>
    </source>
</evidence>
<dbReference type="SUPFAM" id="SSF50998">
    <property type="entry name" value="Quinoprotein alcohol dehydrogenase-like"/>
    <property type="match status" value="1"/>
</dbReference>
<dbReference type="EMBL" id="JAPWTJ010000117">
    <property type="protein sequence ID" value="KAJ8982589.1"/>
    <property type="molecule type" value="Genomic_DNA"/>
</dbReference>
<dbReference type="Proteomes" id="UP001162164">
    <property type="component" value="Unassembled WGS sequence"/>
</dbReference>
<reference evidence="2" key="1">
    <citation type="journal article" date="2023" name="Insect Mol. Biol.">
        <title>Genome sequencing provides insights into the evolution of gene families encoding plant cell wall-degrading enzymes in longhorned beetles.</title>
        <authorList>
            <person name="Shin N.R."/>
            <person name="Okamura Y."/>
            <person name="Kirsch R."/>
            <person name="Pauchet Y."/>
        </authorList>
    </citation>
    <scope>NUCLEOTIDE SEQUENCE</scope>
    <source>
        <strain evidence="2">MMC_N1</strain>
    </source>
</reference>
<gene>
    <name evidence="2" type="ORF">NQ317_005061</name>
</gene>
<dbReference type="PANTHER" id="PTHR19871">
    <property type="entry name" value="BETA TRANSDUCIN-RELATED PROTEIN"/>
    <property type="match status" value="1"/>
</dbReference>
<dbReference type="PANTHER" id="PTHR19871:SF14">
    <property type="entry name" value="DUF4062 DOMAIN-CONTAINING PROTEIN"/>
    <property type="match status" value="1"/>
</dbReference>
<accession>A0ABQ9JXA9</accession>
<evidence type="ECO:0000313" key="2">
    <source>
        <dbReference type="EMBL" id="KAJ8982589.1"/>
    </source>
</evidence>
<dbReference type="InterPro" id="IPR015943">
    <property type="entry name" value="WD40/YVTN_repeat-like_dom_sf"/>
</dbReference>
<proteinExistence type="predicted"/>
<dbReference type="InterPro" id="IPR011047">
    <property type="entry name" value="Quinoprotein_ADH-like_sf"/>
</dbReference>
<dbReference type="Pfam" id="PF23586">
    <property type="entry name" value="Beta-prop_NWD2_C"/>
    <property type="match status" value="1"/>
</dbReference>
<dbReference type="Gene3D" id="2.130.10.10">
    <property type="entry name" value="YVTN repeat-like/Quinoprotein amine dehydrogenase"/>
    <property type="match status" value="1"/>
</dbReference>
<comment type="caution">
    <text evidence="2">The sequence shown here is derived from an EMBL/GenBank/DDBJ whole genome shotgun (WGS) entry which is preliminary data.</text>
</comment>
<dbReference type="InterPro" id="IPR052752">
    <property type="entry name" value="NACHT-WD_repeat"/>
</dbReference>